<dbReference type="Proteomes" id="UP001482620">
    <property type="component" value="Unassembled WGS sequence"/>
</dbReference>
<feature type="region of interest" description="Disordered" evidence="1">
    <location>
        <begin position="1"/>
        <end position="26"/>
    </location>
</feature>
<keyword evidence="3" id="KW-1185">Reference proteome</keyword>
<gene>
    <name evidence="2" type="ORF">ILYODFUR_038685</name>
</gene>
<sequence>MLSITLEQTSMMSSEEKTETISKELTEDQDPELRILVIGGAAAEKTLVIERIQTAQSLSLSPMRPALNVSNLRHSV</sequence>
<evidence type="ECO:0000313" key="2">
    <source>
        <dbReference type="EMBL" id="MEQ2246458.1"/>
    </source>
</evidence>
<protein>
    <submittedName>
        <fullName evidence="2">Uncharacterized protein</fullName>
    </submittedName>
</protein>
<reference evidence="2 3" key="1">
    <citation type="submission" date="2021-06" db="EMBL/GenBank/DDBJ databases">
        <authorList>
            <person name="Palmer J.M."/>
        </authorList>
    </citation>
    <scope>NUCLEOTIDE SEQUENCE [LARGE SCALE GENOMIC DNA]</scope>
    <source>
        <strain evidence="3">if_2019</strain>
        <tissue evidence="2">Muscle</tissue>
    </source>
</reference>
<dbReference type="EMBL" id="JAHRIQ010079478">
    <property type="protein sequence ID" value="MEQ2246458.1"/>
    <property type="molecule type" value="Genomic_DNA"/>
</dbReference>
<comment type="caution">
    <text evidence="2">The sequence shown here is derived from an EMBL/GenBank/DDBJ whole genome shotgun (WGS) entry which is preliminary data.</text>
</comment>
<evidence type="ECO:0000313" key="3">
    <source>
        <dbReference type="Proteomes" id="UP001482620"/>
    </source>
</evidence>
<feature type="compositionally biased region" description="Basic and acidic residues" evidence="1">
    <location>
        <begin position="14"/>
        <end position="26"/>
    </location>
</feature>
<name>A0ABV0URA5_9TELE</name>
<organism evidence="2 3">
    <name type="scientific">Ilyodon furcidens</name>
    <name type="common">goldbreast splitfin</name>
    <dbReference type="NCBI Taxonomy" id="33524"/>
    <lineage>
        <taxon>Eukaryota</taxon>
        <taxon>Metazoa</taxon>
        <taxon>Chordata</taxon>
        <taxon>Craniata</taxon>
        <taxon>Vertebrata</taxon>
        <taxon>Euteleostomi</taxon>
        <taxon>Actinopterygii</taxon>
        <taxon>Neopterygii</taxon>
        <taxon>Teleostei</taxon>
        <taxon>Neoteleostei</taxon>
        <taxon>Acanthomorphata</taxon>
        <taxon>Ovalentaria</taxon>
        <taxon>Atherinomorphae</taxon>
        <taxon>Cyprinodontiformes</taxon>
        <taxon>Goodeidae</taxon>
        <taxon>Ilyodon</taxon>
    </lineage>
</organism>
<accession>A0ABV0URA5</accession>
<evidence type="ECO:0000256" key="1">
    <source>
        <dbReference type="SAM" id="MobiDB-lite"/>
    </source>
</evidence>
<proteinExistence type="predicted"/>